<dbReference type="AlphaFoldDB" id="A0A8J4WCZ5"/>
<comment type="caution">
    <text evidence="2">The sequence shown here is derived from an EMBL/GenBank/DDBJ whole genome shotgun (WGS) entry which is preliminary data.</text>
</comment>
<sequence length="196" mass="22733">MYKKNSSDFVLARWCMFDTNEYIDGFVHALRFSKRNSTELNVNNMRFSLNDDSFVSFDNLTKCSIPSCVPKVNPRVMYNQKLKHLRHSLEDSHNEENMDNFIPPKFAYRSKSLGWLRKNEPLTSLSVCTEHPRRMCGPLRSRKAIPSVLLDDHITARCSLYEHNNPRPPPPTPIQADHRGGETKLSVNSEQKHMLN</sequence>
<reference evidence="2" key="1">
    <citation type="submission" date="2019-05" db="EMBL/GenBank/DDBJ databases">
        <title>Annotation for the trematode Paragonimus heterotremus.</title>
        <authorList>
            <person name="Choi Y.-J."/>
        </authorList>
    </citation>
    <scope>NUCLEOTIDE SEQUENCE</scope>
    <source>
        <strain evidence="2">LC</strain>
    </source>
</reference>
<evidence type="ECO:0000313" key="3">
    <source>
        <dbReference type="Proteomes" id="UP000748531"/>
    </source>
</evidence>
<evidence type="ECO:0000256" key="1">
    <source>
        <dbReference type="SAM" id="MobiDB-lite"/>
    </source>
</evidence>
<organism evidence="2 3">
    <name type="scientific">Paragonimus heterotremus</name>
    <dbReference type="NCBI Taxonomy" id="100268"/>
    <lineage>
        <taxon>Eukaryota</taxon>
        <taxon>Metazoa</taxon>
        <taxon>Spiralia</taxon>
        <taxon>Lophotrochozoa</taxon>
        <taxon>Platyhelminthes</taxon>
        <taxon>Trematoda</taxon>
        <taxon>Digenea</taxon>
        <taxon>Plagiorchiida</taxon>
        <taxon>Troglotremata</taxon>
        <taxon>Troglotrematidae</taxon>
        <taxon>Paragonimus</taxon>
    </lineage>
</organism>
<accession>A0A8J4WCZ5</accession>
<proteinExistence type="predicted"/>
<dbReference type="EMBL" id="LUCH01017196">
    <property type="protein sequence ID" value="KAF5395256.1"/>
    <property type="molecule type" value="Genomic_DNA"/>
</dbReference>
<name>A0A8J4WCZ5_9TREM</name>
<dbReference type="Proteomes" id="UP000748531">
    <property type="component" value="Unassembled WGS sequence"/>
</dbReference>
<protein>
    <submittedName>
        <fullName evidence="2">Uncharacterized protein</fullName>
    </submittedName>
</protein>
<gene>
    <name evidence="2" type="ORF">PHET_01834</name>
</gene>
<evidence type="ECO:0000313" key="2">
    <source>
        <dbReference type="EMBL" id="KAF5395256.1"/>
    </source>
</evidence>
<feature type="region of interest" description="Disordered" evidence="1">
    <location>
        <begin position="161"/>
        <end position="196"/>
    </location>
</feature>
<keyword evidence="3" id="KW-1185">Reference proteome</keyword>